<accession>A0ABR5IAG4</accession>
<gene>
    <name evidence="1" type="ORF">ABW18_13595</name>
</gene>
<comment type="caution">
    <text evidence="1">The sequence shown here is derived from an EMBL/GenBank/DDBJ whole genome shotgun (WGS) entry which is preliminary data.</text>
</comment>
<dbReference type="RefSeq" id="WP_049699530.1">
    <property type="nucleotide sequence ID" value="NZ_JAQDQF010000006.1"/>
</dbReference>
<evidence type="ECO:0000313" key="2">
    <source>
        <dbReference type="Proteomes" id="UP000037247"/>
    </source>
</evidence>
<keyword evidence="2" id="KW-1185">Reference proteome</keyword>
<reference evidence="1 2" key="1">
    <citation type="submission" date="2015-05" db="EMBL/GenBank/DDBJ databases">
        <title>Draft genome sequence of the bacterium Gordonia jacobaea a new member of the Gordonia genus.</title>
        <authorList>
            <person name="Jimenez-Galisteo G."/>
            <person name="Dominguez A."/>
            <person name="Munoz E."/>
            <person name="Vinas M."/>
        </authorList>
    </citation>
    <scope>NUCLEOTIDE SEQUENCE [LARGE SCALE GENOMIC DNA]</scope>
    <source>
        <strain evidence="2">mv1</strain>
    </source>
</reference>
<proteinExistence type="predicted"/>
<sequence>MEPIEINAGAWYLRGVRDDERISDAAALRDLGVDDPEAYVRQVDSEWSDESSFTWAVCEPTTGELVATVSVILDDDRARLVGDTRDGYDDALASAYPVVARFATGALGVKVSDPQT</sequence>
<protein>
    <submittedName>
        <fullName evidence="1">Uncharacterized protein</fullName>
    </submittedName>
</protein>
<evidence type="ECO:0000313" key="1">
    <source>
        <dbReference type="EMBL" id="KNA90590.1"/>
    </source>
</evidence>
<dbReference type="EMBL" id="LDTZ01000018">
    <property type="protein sequence ID" value="KNA90590.1"/>
    <property type="molecule type" value="Genomic_DNA"/>
</dbReference>
<dbReference type="Proteomes" id="UP000037247">
    <property type="component" value="Unassembled WGS sequence"/>
</dbReference>
<name>A0ABR5IAG4_9ACTN</name>
<organism evidence="1 2">
    <name type="scientific">Gordonia jacobaea</name>
    <dbReference type="NCBI Taxonomy" id="122202"/>
    <lineage>
        <taxon>Bacteria</taxon>
        <taxon>Bacillati</taxon>
        <taxon>Actinomycetota</taxon>
        <taxon>Actinomycetes</taxon>
        <taxon>Mycobacteriales</taxon>
        <taxon>Gordoniaceae</taxon>
        <taxon>Gordonia</taxon>
    </lineage>
</organism>